<evidence type="ECO:0000256" key="1">
    <source>
        <dbReference type="ARBA" id="ARBA00001947"/>
    </source>
</evidence>
<evidence type="ECO:0000256" key="5">
    <source>
        <dbReference type="ARBA" id="ARBA00022759"/>
    </source>
</evidence>
<dbReference type="AlphaFoldDB" id="A0A1F7G7R3"/>
<evidence type="ECO:0000256" key="7">
    <source>
        <dbReference type="ARBA" id="ARBA00022833"/>
    </source>
</evidence>
<evidence type="ECO:0000256" key="2">
    <source>
        <dbReference type="ARBA" id="ARBA00010875"/>
    </source>
</evidence>
<keyword evidence="6" id="KW-0378">Hydrolase</keyword>
<evidence type="ECO:0000313" key="9">
    <source>
        <dbReference type="Proteomes" id="UP000178372"/>
    </source>
</evidence>
<reference evidence="8 9" key="1">
    <citation type="journal article" date="2016" name="Nat. Commun.">
        <title>Thousands of microbial genomes shed light on interconnected biogeochemical processes in an aquifer system.</title>
        <authorList>
            <person name="Anantharaman K."/>
            <person name="Brown C.T."/>
            <person name="Hug L.A."/>
            <person name="Sharon I."/>
            <person name="Castelle C.J."/>
            <person name="Probst A.J."/>
            <person name="Thomas B.C."/>
            <person name="Singh A."/>
            <person name="Wilkins M.J."/>
            <person name="Karaoz U."/>
            <person name="Brodie E.L."/>
            <person name="Williams K.H."/>
            <person name="Hubbard S.S."/>
            <person name="Banfield J.F."/>
        </authorList>
    </citation>
    <scope>NUCLEOTIDE SEQUENCE [LARGE SCALE GENOMIC DNA]</scope>
</reference>
<comment type="cofactor">
    <cofactor evidence="1">
        <name>Zn(2+)</name>
        <dbReference type="ChEBI" id="CHEBI:29105"/>
    </cofactor>
</comment>
<evidence type="ECO:0000313" key="8">
    <source>
        <dbReference type="EMBL" id="OGK14954.1"/>
    </source>
</evidence>
<keyword evidence="7" id="KW-0862">Zinc</keyword>
<dbReference type="GO" id="GO:0046872">
    <property type="term" value="F:metal ion binding"/>
    <property type="evidence" value="ECO:0007669"/>
    <property type="project" value="UniProtKB-KW"/>
</dbReference>
<sequence>MITIIAPSRYKIHKKQIEDLVADTLTKSRWGENIDLNIVFVGRRKMKQLANTYKHEDVALPVLSFPYHNDTHVVMTVEPGVMGEVIVCFPQAVLLAAEKDKTLNSMLHDLIIHGVNNIING</sequence>
<keyword evidence="5" id="KW-0255">Endonuclease</keyword>
<dbReference type="SUPFAM" id="SSF55486">
    <property type="entry name" value="Metalloproteases ('zincins'), catalytic domain"/>
    <property type="match status" value="1"/>
</dbReference>
<keyword evidence="4" id="KW-0479">Metal-binding</keyword>
<organism evidence="8 9">
    <name type="scientific">Candidatus Roizmanbacteria bacterium RIFCSPHIGHO2_01_FULL_39_12b</name>
    <dbReference type="NCBI Taxonomy" id="1802030"/>
    <lineage>
        <taxon>Bacteria</taxon>
        <taxon>Candidatus Roizmaniibacteriota</taxon>
    </lineage>
</organism>
<accession>A0A1F7G7R3</accession>
<dbReference type="GO" id="GO:0006364">
    <property type="term" value="P:rRNA processing"/>
    <property type="evidence" value="ECO:0007669"/>
    <property type="project" value="InterPro"/>
</dbReference>
<protein>
    <submittedName>
        <fullName evidence="8">rRNA maturation RNase YbeY</fullName>
    </submittedName>
</protein>
<comment type="caution">
    <text evidence="8">The sequence shown here is derived from an EMBL/GenBank/DDBJ whole genome shotgun (WGS) entry which is preliminary data.</text>
</comment>
<keyword evidence="3" id="KW-0540">Nuclease</keyword>
<dbReference type="EMBL" id="MFZF01000038">
    <property type="protein sequence ID" value="OGK14954.1"/>
    <property type="molecule type" value="Genomic_DNA"/>
</dbReference>
<evidence type="ECO:0000256" key="4">
    <source>
        <dbReference type="ARBA" id="ARBA00022723"/>
    </source>
</evidence>
<dbReference type="GO" id="GO:0004519">
    <property type="term" value="F:endonuclease activity"/>
    <property type="evidence" value="ECO:0007669"/>
    <property type="project" value="UniProtKB-KW"/>
</dbReference>
<evidence type="ECO:0000256" key="3">
    <source>
        <dbReference type="ARBA" id="ARBA00022722"/>
    </source>
</evidence>
<comment type="similarity">
    <text evidence="2">Belongs to the endoribonuclease YbeY family.</text>
</comment>
<evidence type="ECO:0000256" key="6">
    <source>
        <dbReference type="ARBA" id="ARBA00022801"/>
    </source>
</evidence>
<dbReference type="NCBIfam" id="TIGR00043">
    <property type="entry name" value="rRNA maturation RNase YbeY"/>
    <property type="match status" value="1"/>
</dbReference>
<dbReference type="InterPro" id="IPR002036">
    <property type="entry name" value="YbeY"/>
</dbReference>
<name>A0A1F7G7R3_9BACT</name>
<dbReference type="Gene3D" id="3.40.390.30">
    <property type="entry name" value="Metalloproteases ('zincins'), catalytic domain"/>
    <property type="match status" value="1"/>
</dbReference>
<dbReference type="Pfam" id="PF02130">
    <property type="entry name" value="YbeY"/>
    <property type="match status" value="1"/>
</dbReference>
<dbReference type="InterPro" id="IPR023091">
    <property type="entry name" value="MetalPrtase_cat_dom_sf_prd"/>
</dbReference>
<proteinExistence type="inferred from homology"/>
<gene>
    <name evidence="8" type="ORF">A2690_04630</name>
</gene>
<dbReference type="GO" id="GO:0004222">
    <property type="term" value="F:metalloendopeptidase activity"/>
    <property type="evidence" value="ECO:0007669"/>
    <property type="project" value="InterPro"/>
</dbReference>
<dbReference type="Proteomes" id="UP000178372">
    <property type="component" value="Unassembled WGS sequence"/>
</dbReference>